<dbReference type="PATRIC" id="fig|1432052.4.peg.186"/>
<dbReference type="InterPro" id="IPR014998">
    <property type="entry name" value="DUF1848"/>
</dbReference>
<proteinExistence type="predicted"/>
<reference evidence="1 2" key="1">
    <citation type="submission" date="2016-07" db="EMBL/GenBank/DDBJ databases">
        <title>Characterization of isolates of Eisenbergiella tayi derived from blood cultures, using whole genome sequencing.</title>
        <authorList>
            <person name="Burdz T."/>
            <person name="Wiebe D."/>
            <person name="Huynh C."/>
            <person name="Bernard K."/>
        </authorList>
    </citation>
    <scope>NUCLEOTIDE SEQUENCE [LARGE SCALE GENOMIC DNA]</scope>
    <source>
        <strain evidence="1 2">NML 110608</strain>
    </source>
</reference>
<sequence length="328" mass="37424">MILSVSRRTDIPCRHSEWFMNRIRAGYAVVRNPMNLGQLGRIALTPDVVDCIVFWSKDPAPLMPYLKELDAMGYRYYFQFTLTPYGKNLEPGLRDKKEIEDCFRELARRVGSERIIWRYDPVVVNEVLDLNYHKKEFERLCRELQGCMRSITISFVDMYTKLGRGKTPAYEKEEEEALRSRAEKQLRPVTEEEMEELAAFFSHTASARGLSVNACCEGKDLTPFGVGRASCIDKAVIEDITGGNLKLKPDKGQRKGCGCYESIDIGAYNTCCNGCIYCYANHSPKSLEENLRKADRQGELLVGSVRDGEKVTVRRTFSCLEGQYELPL</sequence>
<dbReference type="RefSeq" id="WP_069150912.1">
    <property type="nucleotide sequence ID" value="NZ_MCGH01000001.1"/>
</dbReference>
<dbReference type="Proteomes" id="UP000094067">
    <property type="component" value="Unassembled WGS sequence"/>
</dbReference>
<accession>A0A1E3AIK4</accession>
<protein>
    <recommendedName>
        <fullName evidence="3">DUF1848 domain-containing protein</fullName>
    </recommendedName>
</protein>
<dbReference type="AlphaFoldDB" id="A0A1E3AIK4"/>
<name>A0A1E3AIK4_9FIRM</name>
<evidence type="ECO:0000313" key="2">
    <source>
        <dbReference type="Proteomes" id="UP000094067"/>
    </source>
</evidence>
<comment type="caution">
    <text evidence="1">The sequence shown here is derived from an EMBL/GenBank/DDBJ whole genome shotgun (WGS) entry which is preliminary data.</text>
</comment>
<dbReference type="EMBL" id="MCGH01000001">
    <property type="protein sequence ID" value="ODM08540.1"/>
    <property type="molecule type" value="Genomic_DNA"/>
</dbReference>
<gene>
    <name evidence="1" type="ORF">BEI61_00169</name>
</gene>
<evidence type="ECO:0008006" key="3">
    <source>
        <dbReference type="Google" id="ProtNLM"/>
    </source>
</evidence>
<dbReference type="Pfam" id="PF08902">
    <property type="entry name" value="DUF1848"/>
    <property type="match status" value="1"/>
</dbReference>
<evidence type="ECO:0000313" key="1">
    <source>
        <dbReference type="EMBL" id="ODM08540.1"/>
    </source>
</evidence>
<organism evidence="1 2">
    <name type="scientific">Eisenbergiella tayi</name>
    <dbReference type="NCBI Taxonomy" id="1432052"/>
    <lineage>
        <taxon>Bacteria</taxon>
        <taxon>Bacillati</taxon>
        <taxon>Bacillota</taxon>
        <taxon>Clostridia</taxon>
        <taxon>Lachnospirales</taxon>
        <taxon>Lachnospiraceae</taxon>
        <taxon>Eisenbergiella</taxon>
    </lineage>
</organism>